<proteinExistence type="predicted"/>
<name>A0A1I0KHH4_9ACTN</name>
<evidence type="ECO:0000256" key="1">
    <source>
        <dbReference type="SAM" id="Phobius"/>
    </source>
</evidence>
<accession>A0A1I0KHH4</accession>
<protein>
    <recommendedName>
        <fullName evidence="4">Vegetative cell wall protein gp1</fullName>
    </recommendedName>
</protein>
<keyword evidence="1" id="KW-1133">Transmembrane helix</keyword>
<dbReference type="Proteomes" id="UP000199361">
    <property type="component" value="Unassembled WGS sequence"/>
</dbReference>
<gene>
    <name evidence="2" type="ORF">SAMN05421811_10812</name>
</gene>
<evidence type="ECO:0000313" key="3">
    <source>
        <dbReference type="Proteomes" id="UP000199361"/>
    </source>
</evidence>
<reference evidence="2 3" key="1">
    <citation type="submission" date="2016-10" db="EMBL/GenBank/DDBJ databases">
        <authorList>
            <person name="de Groot N.N."/>
        </authorList>
    </citation>
    <scope>NUCLEOTIDE SEQUENCE [LARGE SCALE GENOMIC DNA]</scope>
    <source>
        <strain evidence="2 3">CGMCC 4.5598</strain>
    </source>
</reference>
<dbReference type="OrthoDB" id="529448at2"/>
<organism evidence="2 3">
    <name type="scientific">Nonomuraea wenchangensis</name>
    <dbReference type="NCBI Taxonomy" id="568860"/>
    <lineage>
        <taxon>Bacteria</taxon>
        <taxon>Bacillati</taxon>
        <taxon>Actinomycetota</taxon>
        <taxon>Actinomycetes</taxon>
        <taxon>Streptosporangiales</taxon>
        <taxon>Streptosporangiaceae</taxon>
        <taxon>Nonomuraea</taxon>
    </lineage>
</organism>
<keyword evidence="3" id="KW-1185">Reference proteome</keyword>
<dbReference type="EMBL" id="FOHX01000008">
    <property type="protein sequence ID" value="SEU23961.1"/>
    <property type="molecule type" value="Genomic_DNA"/>
</dbReference>
<keyword evidence="1" id="KW-0812">Transmembrane</keyword>
<feature type="transmembrane region" description="Helical" evidence="1">
    <location>
        <begin position="205"/>
        <end position="228"/>
    </location>
</feature>
<sequence>MNGFLGEIGKKLAERWAALLALPGLLFLATAATADTLGWAHALDLARLRARIELWAAEPVLRSVGGAVLTVAAVLAGSVAAGLVAAALGRLLSRLWNLPGRRPPASVLAGVRRRRSRRAKSEADDPAATARQVSGAIARADRVSLVQAERPTWIGDRLHACRVRVEASYGLDLDAAWPRLWLLLPDTARTEILASREAYDASARLMGWALLYLLLTGWWWPAALIAAATGVTAWSRARASAAGFADLVESAVDLYGRELAARLGHSVRDDGPLTVAEGEAITTMTRKSRWDPHSPLAD</sequence>
<keyword evidence="1" id="KW-0472">Membrane</keyword>
<evidence type="ECO:0008006" key="4">
    <source>
        <dbReference type="Google" id="ProtNLM"/>
    </source>
</evidence>
<feature type="transmembrane region" description="Helical" evidence="1">
    <location>
        <begin position="64"/>
        <end position="92"/>
    </location>
</feature>
<dbReference type="STRING" id="568860.SAMN05421811_10812"/>
<dbReference type="RefSeq" id="WP_091085425.1">
    <property type="nucleotide sequence ID" value="NZ_FOHX01000008.1"/>
</dbReference>
<dbReference type="AlphaFoldDB" id="A0A1I0KHH4"/>
<evidence type="ECO:0000313" key="2">
    <source>
        <dbReference type="EMBL" id="SEU23961.1"/>
    </source>
</evidence>